<gene>
    <name evidence="2" type="ordered locus">SFHH103_02997</name>
</gene>
<name>G9A1A9_SINF1</name>
<dbReference type="AlphaFoldDB" id="G9A1A9"/>
<organism evidence="2 3">
    <name type="scientific">Sinorhizobium fredii (strain HH103)</name>
    <dbReference type="NCBI Taxonomy" id="1117943"/>
    <lineage>
        <taxon>Bacteria</taxon>
        <taxon>Pseudomonadati</taxon>
        <taxon>Pseudomonadota</taxon>
        <taxon>Alphaproteobacteria</taxon>
        <taxon>Hyphomicrobiales</taxon>
        <taxon>Rhizobiaceae</taxon>
        <taxon>Sinorhizobium/Ensifer group</taxon>
        <taxon>Sinorhizobium</taxon>
    </lineage>
</organism>
<evidence type="ECO:0000256" key="1">
    <source>
        <dbReference type="SAM" id="MobiDB-lite"/>
    </source>
</evidence>
<accession>G9A1A9</accession>
<dbReference type="HOGENOM" id="CLU_3405063_0_0_5"/>
<feature type="region of interest" description="Disordered" evidence="1">
    <location>
        <begin position="1"/>
        <end position="30"/>
    </location>
</feature>
<reference evidence="2 3" key="1">
    <citation type="journal article" date="2012" name="J. Bacteriol.">
        <title>Genome sequence of the soybean symbiont Sinorhizobium fredii HH103.</title>
        <authorList>
            <person name="Weidner S."/>
            <person name="Becker A."/>
            <person name="Bonilla I."/>
            <person name="Jaenicke S."/>
            <person name="Lloret J."/>
            <person name="Margaret I."/>
            <person name="Puhler A."/>
            <person name="Ruiz-Sainz J.E."/>
            <person name="Schneiker-Bekel S."/>
            <person name="Szczepanowski R."/>
            <person name="Vinardell J.M."/>
            <person name="Zehner S."/>
            <person name="Gottfert M."/>
        </authorList>
    </citation>
    <scope>NUCLEOTIDE SEQUENCE [LARGE SCALE GENOMIC DNA]</scope>
    <source>
        <strain evidence="2 3">HH103</strain>
    </source>
</reference>
<evidence type="ECO:0000313" key="3">
    <source>
        <dbReference type="Proteomes" id="UP000007735"/>
    </source>
</evidence>
<dbReference type="EMBL" id="HE616890">
    <property type="protein sequence ID" value="CCE97489.1"/>
    <property type="molecule type" value="Genomic_DNA"/>
</dbReference>
<sequence length="30" mass="3262">MIASSEADRKRRQTGGTISIGVPSEDRDLD</sequence>
<evidence type="ECO:0000313" key="2">
    <source>
        <dbReference type="EMBL" id="CCE97489.1"/>
    </source>
</evidence>
<proteinExistence type="predicted"/>
<dbReference type="Proteomes" id="UP000007735">
    <property type="component" value="Chromosome"/>
</dbReference>
<dbReference type="KEGG" id="sfh:SFHH103_02997"/>
<protein>
    <submittedName>
        <fullName evidence="2">Uncharacterized protein</fullName>
    </submittedName>
</protein>
<dbReference type="STRING" id="1117943.SFHH103_02997"/>